<gene>
    <name evidence="2" type="ORF">FEM48_Zijuj01G0235500</name>
</gene>
<dbReference type="Proteomes" id="UP000813462">
    <property type="component" value="Unassembled WGS sequence"/>
</dbReference>
<accession>A0A978W475</accession>
<reference evidence="2" key="1">
    <citation type="journal article" date="2021" name="Front. Plant Sci.">
        <title>Chromosome-Scale Genome Assembly for Chinese Sour Jujube and Insights Into Its Genome Evolution and Domestication Signature.</title>
        <authorList>
            <person name="Shen L.-Y."/>
            <person name="Luo H."/>
            <person name="Wang X.-L."/>
            <person name="Wang X.-M."/>
            <person name="Qiu X.-J."/>
            <person name="Liu H."/>
            <person name="Zhou S.-S."/>
            <person name="Jia K.-H."/>
            <person name="Nie S."/>
            <person name="Bao Y.-T."/>
            <person name="Zhang R.-G."/>
            <person name="Yun Q.-Z."/>
            <person name="Chai Y.-H."/>
            <person name="Lu J.-Y."/>
            <person name="Li Y."/>
            <person name="Zhao S.-W."/>
            <person name="Mao J.-F."/>
            <person name="Jia S.-G."/>
            <person name="Mao Y.-M."/>
        </authorList>
    </citation>
    <scope>NUCLEOTIDE SEQUENCE</scope>
    <source>
        <strain evidence="2">AT0</strain>
        <tissue evidence="2">Leaf</tissue>
    </source>
</reference>
<feature type="transmembrane region" description="Helical" evidence="1">
    <location>
        <begin position="6"/>
        <end position="25"/>
    </location>
</feature>
<evidence type="ECO:0000313" key="2">
    <source>
        <dbReference type="EMBL" id="KAH7546759.1"/>
    </source>
</evidence>
<keyword evidence="1" id="KW-0812">Transmembrane</keyword>
<dbReference type="EMBL" id="JAEACU010000001">
    <property type="protein sequence ID" value="KAH7546759.1"/>
    <property type="molecule type" value="Genomic_DNA"/>
</dbReference>
<evidence type="ECO:0000256" key="1">
    <source>
        <dbReference type="SAM" id="Phobius"/>
    </source>
</evidence>
<keyword evidence="1" id="KW-0472">Membrane</keyword>
<protein>
    <submittedName>
        <fullName evidence="2">Uncharacterized protein</fullName>
    </submittedName>
</protein>
<evidence type="ECO:0000313" key="3">
    <source>
        <dbReference type="Proteomes" id="UP000813462"/>
    </source>
</evidence>
<sequence length="98" mass="10668">MKLIELLIIVVIVFTDLVLMSIAVYPDEQAKYANCEEEKKNPRTKLLQAKSERNANSIRFAAMGNASTPHSTGGIAEDATMAASMAAFVLWAPAIWLG</sequence>
<dbReference type="AlphaFoldDB" id="A0A978W475"/>
<keyword evidence="1" id="KW-1133">Transmembrane helix</keyword>
<organism evidence="2 3">
    <name type="scientific">Ziziphus jujuba var. spinosa</name>
    <dbReference type="NCBI Taxonomy" id="714518"/>
    <lineage>
        <taxon>Eukaryota</taxon>
        <taxon>Viridiplantae</taxon>
        <taxon>Streptophyta</taxon>
        <taxon>Embryophyta</taxon>
        <taxon>Tracheophyta</taxon>
        <taxon>Spermatophyta</taxon>
        <taxon>Magnoliopsida</taxon>
        <taxon>eudicotyledons</taxon>
        <taxon>Gunneridae</taxon>
        <taxon>Pentapetalae</taxon>
        <taxon>rosids</taxon>
        <taxon>fabids</taxon>
        <taxon>Rosales</taxon>
        <taxon>Rhamnaceae</taxon>
        <taxon>Paliureae</taxon>
        <taxon>Ziziphus</taxon>
    </lineage>
</organism>
<proteinExistence type="predicted"/>
<comment type="caution">
    <text evidence="2">The sequence shown here is derived from an EMBL/GenBank/DDBJ whole genome shotgun (WGS) entry which is preliminary data.</text>
</comment>
<name>A0A978W475_ZIZJJ</name>